<dbReference type="KEGG" id="nhy:JQS43_08635"/>
<reference evidence="4" key="1">
    <citation type="submission" date="2021-02" db="EMBL/GenBank/DDBJ databases">
        <title>Natrosporangium hydrolyticum gen. nov., sp. nov, a haloalkaliphilic actinobacterium from a soda solonchak soil.</title>
        <authorList>
            <person name="Sorokin D.Y."/>
            <person name="Khijniak T.V."/>
            <person name="Zakharycheva A.P."/>
            <person name="Boueva O.V."/>
            <person name="Ariskina E.V."/>
            <person name="Hahnke R.L."/>
            <person name="Bunk B."/>
            <person name="Sproer C."/>
            <person name="Schumann P."/>
            <person name="Evtushenko L.I."/>
            <person name="Kublanov I.V."/>
        </authorList>
    </citation>
    <scope>NUCLEOTIDE SEQUENCE</scope>
    <source>
        <strain evidence="4">DSM 106523</strain>
    </source>
</reference>
<sequence>MSEGPFTYAELAAMIRQCAGVTVAPETMSAQPELTFAELGVESLGVLGVVAAVENRYGVRLGADGEQCERPEQLRALVGRLITEEATDARAH</sequence>
<keyword evidence="5" id="KW-1185">Reference proteome</keyword>
<keyword evidence="1" id="KW-0596">Phosphopantetheine</keyword>
<keyword evidence="2" id="KW-0597">Phosphoprotein</keyword>
<evidence type="ECO:0000313" key="5">
    <source>
        <dbReference type="Proteomes" id="UP000662857"/>
    </source>
</evidence>
<accession>A0A895YEU9</accession>
<dbReference type="PROSITE" id="PS50075">
    <property type="entry name" value="CARRIER"/>
    <property type="match status" value="1"/>
</dbReference>
<evidence type="ECO:0000313" key="4">
    <source>
        <dbReference type="EMBL" id="QSB16337.1"/>
    </source>
</evidence>
<dbReference type="InterPro" id="IPR006162">
    <property type="entry name" value="Ppantetheine_attach_site"/>
</dbReference>
<feature type="domain" description="Carrier" evidence="3">
    <location>
        <begin position="5"/>
        <end position="85"/>
    </location>
</feature>
<organism evidence="4 5">
    <name type="scientific">Natronosporangium hydrolyticum</name>
    <dbReference type="NCBI Taxonomy" id="2811111"/>
    <lineage>
        <taxon>Bacteria</taxon>
        <taxon>Bacillati</taxon>
        <taxon>Actinomycetota</taxon>
        <taxon>Actinomycetes</taxon>
        <taxon>Micromonosporales</taxon>
        <taxon>Micromonosporaceae</taxon>
        <taxon>Natronosporangium</taxon>
    </lineage>
</organism>
<dbReference type="PROSITE" id="PS00012">
    <property type="entry name" value="PHOSPHOPANTETHEINE"/>
    <property type="match status" value="1"/>
</dbReference>
<dbReference type="Proteomes" id="UP000662857">
    <property type="component" value="Chromosome"/>
</dbReference>
<dbReference type="InterPro" id="IPR009081">
    <property type="entry name" value="PP-bd_ACP"/>
</dbReference>
<dbReference type="SUPFAM" id="SSF47336">
    <property type="entry name" value="ACP-like"/>
    <property type="match status" value="1"/>
</dbReference>
<dbReference type="EMBL" id="CP070499">
    <property type="protein sequence ID" value="QSB16337.1"/>
    <property type="molecule type" value="Genomic_DNA"/>
</dbReference>
<dbReference type="Gene3D" id="1.10.1200.10">
    <property type="entry name" value="ACP-like"/>
    <property type="match status" value="1"/>
</dbReference>
<protein>
    <submittedName>
        <fullName evidence="4">Acyl carrier protein</fullName>
    </submittedName>
</protein>
<evidence type="ECO:0000256" key="1">
    <source>
        <dbReference type="ARBA" id="ARBA00022450"/>
    </source>
</evidence>
<proteinExistence type="predicted"/>
<evidence type="ECO:0000259" key="3">
    <source>
        <dbReference type="PROSITE" id="PS50075"/>
    </source>
</evidence>
<evidence type="ECO:0000256" key="2">
    <source>
        <dbReference type="ARBA" id="ARBA00022553"/>
    </source>
</evidence>
<gene>
    <name evidence="4" type="ORF">JQS43_08635</name>
</gene>
<dbReference type="AlphaFoldDB" id="A0A895YEU9"/>
<dbReference type="InterPro" id="IPR036736">
    <property type="entry name" value="ACP-like_sf"/>
</dbReference>
<dbReference type="RefSeq" id="WP_239678547.1">
    <property type="nucleotide sequence ID" value="NZ_CP070499.1"/>
</dbReference>
<name>A0A895YEU9_9ACTN</name>